<evidence type="ECO:0000313" key="9">
    <source>
        <dbReference type="EMBL" id="MBB1097617.1"/>
    </source>
</evidence>
<evidence type="ECO:0000256" key="8">
    <source>
        <dbReference type="SAM" id="Phobius"/>
    </source>
</evidence>
<organism evidence="9 10">
    <name type="scientific">Limosilactobacillus rudii</name>
    <dbReference type="NCBI Taxonomy" id="2759755"/>
    <lineage>
        <taxon>Bacteria</taxon>
        <taxon>Bacillati</taxon>
        <taxon>Bacillota</taxon>
        <taxon>Bacilli</taxon>
        <taxon>Lactobacillales</taxon>
        <taxon>Lactobacillaceae</taxon>
        <taxon>Limosilactobacillus</taxon>
    </lineage>
</organism>
<evidence type="ECO:0000313" key="10">
    <source>
        <dbReference type="Proteomes" id="UP000517106"/>
    </source>
</evidence>
<evidence type="ECO:0000256" key="4">
    <source>
        <dbReference type="ARBA" id="ARBA00022475"/>
    </source>
</evidence>
<comment type="subcellular location">
    <subcellularLocation>
        <location evidence="1">Cell membrane</location>
        <topology evidence="1">Multi-pass membrane protein</topology>
    </subcellularLocation>
</comment>
<proteinExistence type="inferred from homology"/>
<protein>
    <submittedName>
        <fullName evidence="9">AzlC family ABC transporter permease</fullName>
    </submittedName>
</protein>
<evidence type="ECO:0000256" key="7">
    <source>
        <dbReference type="ARBA" id="ARBA00023136"/>
    </source>
</evidence>
<dbReference type="PANTHER" id="PTHR34979:SF1">
    <property type="entry name" value="INNER MEMBRANE PROTEIN YGAZ"/>
    <property type="match status" value="1"/>
</dbReference>
<comment type="caution">
    <text evidence="9">The sequence shown here is derived from an EMBL/GenBank/DDBJ whole genome shotgun (WGS) entry which is preliminary data.</text>
</comment>
<dbReference type="RefSeq" id="WP_182596339.1">
    <property type="nucleotide sequence ID" value="NZ_JACIVA010000046.1"/>
</dbReference>
<sequence>MSKEAKFALQKTLPVMLGFLFLGTSYGMYMHKLGFNFLYPLSMAAIIFAGSIEFIIGNLLVQHFQPLTVLILTLLVNSRHLFYGITMLKKYSNTGKFKPFLIYGMCDESFSLNATLEVPASLNRPYVYFYVTLFNYCSWVFGAGLGGLLGGLIRLDLQGLDFVMTALFIVLFTEQLKTVRSQKNALTGFAFAIVGLMICGQNTFLLITLLLLVAAFTINYYRKVGVSR</sequence>
<evidence type="ECO:0000256" key="5">
    <source>
        <dbReference type="ARBA" id="ARBA00022692"/>
    </source>
</evidence>
<comment type="similarity">
    <text evidence="2">Belongs to the AzlC family.</text>
</comment>
<evidence type="ECO:0000256" key="1">
    <source>
        <dbReference type="ARBA" id="ARBA00004651"/>
    </source>
</evidence>
<dbReference type="AlphaFoldDB" id="A0A7W3UL79"/>
<keyword evidence="10" id="KW-1185">Reference proteome</keyword>
<name>A0A7W3UL79_9LACO</name>
<dbReference type="EMBL" id="JACIVA010000046">
    <property type="protein sequence ID" value="MBB1097617.1"/>
    <property type="molecule type" value="Genomic_DNA"/>
</dbReference>
<feature type="transmembrane region" description="Helical" evidence="8">
    <location>
        <begin position="37"/>
        <end position="60"/>
    </location>
</feature>
<keyword evidence="4" id="KW-1003">Cell membrane</keyword>
<keyword evidence="3" id="KW-0813">Transport</keyword>
<dbReference type="GO" id="GO:1903785">
    <property type="term" value="P:L-valine transmembrane transport"/>
    <property type="evidence" value="ECO:0007669"/>
    <property type="project" value="TreeGrafter"/>
</dbReference>
<feature type="transmembrane region" description="Helical" evidence="8">
    <location>
        <begin position="188"/>
        <end position="221"/>
    </location>
</feature>
<feature type="transmembrane region" description="Helical" evidence="8">
    <location>
        <begin position="127"/>
        <end position="152"/>
    </location>
</feature>
<reference evidence="9 10" key="1">
    <citation type="submission" date="2020-07" db="EMBL/GenBank/DDBJ databases">
        <title>Description of Limosilactobacillus balticus sp. nov., Limosilactobacillus agrestis sp. nov., Limosilactobacillus albertensis sp. nov., Limosilactobacillus rudii sp. nov., Limosilactobacillus fastidiosus sp. nov., five novel Limosilactobacillus species isolated from the vertebrate gastrointestinal tract, and proposal of 6 subspecies of Limosilactobacillus reuteri adapted to the gastrointestinal tract of specific vertebrate hosts.</title>
        <authorList>
            <person name="Li F."/>
            <person name="Cheng C."/>
            <person name="Zheng J."/>
            <person name="Quevedo R.M."/>
            <person name="Li J."/>
            <person name="Roos S."/>
            <person name="Gaenzle M.G."/>
            <person name="Walter J."/>
        </authorList>
    </citation>
    <scope>NUCLEOTIDE SEQUENCE [LARGE SCALE GENOMIC DNA]</scope>
    <source>
        <strain evidence="9 10">STM2_1</strain>
    </source>
</reference>
<keyword evidence="6 8" id="KW-1133">Transmembrane helix</keyword>
<gene>
    <name evidence="9" type="ORF">H5S09_06645</name>
</gene>
<accession>A0A7W3UL79</accession>
<dbReference type="Pfam" id="PF03591">
    <property type="entry name" value="AzlC"/>
    <property type="match status" value="1"/>
</dbReference>
<feature type="transmembrane region" description="Helical" evidence="8">
    <location>
        <begin position="159"/>
        <end position="176"/>
    </location>
</feature>
<evidence type="ECO:0000256" key="3">
    <source>
        <dbReference type="ARBA" id="ARBA00022448"/>
    </source>
</evidence>
<feature type="transmembrane region" description="Helical" evidence="8">
    <location>
        <begin position="12"/>
        <end position="31"/>
    </location>
</feature>
<dbReference type="PANTHER" id="PTHR34979">
    <property type="entry name" value="INNER MEMBRANE PROTEIN YGAZ"/>
    <property type="match status" value="1"/>
</dbReference>
<evidence type="ECO:0000256" key="2">
    <source>
        <dbReference type="ARBA" id="ARBA00010735"/>
    </source>
</evidence>
<dbReference type="Proteomes" id="UP000517106">
    <property type="component" value="Unassembled WGS sequence"/>
</dbReference>
<evidence type="ECO:0000256" key="6">
    <source>
        <dbReference type="ARBA" id="ARBA00022989"/>
    </source>
</evidence>
<dbReference type="InterPro" id="IPR011606">
    <property type="entry name" value="Brnchd-chn_aa_trnsp_permease"/>
</dbReference>
<keyword evidence="5 8" id="KW-0812">Transmembrane</keyword>
<keyword evidence="7 8" id="KW-0472">Membrane</keyword>
<dbReference type="GO" id="GO:0005886">
    <property type="term" value="C:plasma membrane"/>
    <property type="evidence" value="ECO:0007669"/>
    <property type="project" value="UniProtKB-SubCell"/>
</dbReference>
<feature type="transmembrane region" description="Helical" evidence="8">
    <location>
        <begin position="67"/>
        <end position="85"/>
    </location>
</feature>